<evidence type="ECO:0000256" key="4">
    <source>
        <dbReference type="ARBA" id="ARBA00023136"/>
    </source>
</evidence>
<feature type="transmembrane region" description="Helical" evidence="5">
    <location>
        <begin position="179"/>
        <end position="199"/>
    </location>
</feature>
<evidence type="ECO:0000259" key="6">
    <source>
        <dbReference type="PROSITE" id="PS50850"/>
    </source>
</evidence>
<dbReference type="InterPro" id="IPR036259">
    <property type="entry name" value="MFS_trans_sf"/>
</dbReference>
<name>A0A4R4ZTM6_9ACTN</name>
<feature type="transmembrane region" description="Helical" evidence="5">
    <location>
        <begin position="153"/>
        <end position="173"/>
    </location>
</feature>
<dbReference type="SUPFAM" id="SSF103473">
    <property type="entry name" value="MFS general substrate transporter"/>
    <property type="match status" value="1"/>
</dbReference>
<dbReference type="CDD" id="cd17324">
    <property type="entry name" value="MFS_NepI_like"/>
    <property type="match status" value="1"/>
</dbReference>
<feature type="transmembrane region" description="Helical" evidence="5">
    <location>
        <begin position="92"/>
        <end position="110"/>
    </location>
</feature>
<keyword evidence="8" id="KW-1185">Reference proteome</keyword>
<dbReference type="Gene3D" id="1.20.1250.20">
    <property type="entry name" value="MFS general substrate transporter like domains"/>
    <property type="match status" value="1"/>
</dbReference>
<dbReference type="EMBL" id="SMKU01000529">
    <property type="protein sequence ID" value="TDD62443.1"/>
    <property type="molecule type" value="Genomic_DNA"/>
</dbReference>
<gene>
    <name evidence="7" type="ORF">E1298_44625</name>
</gene>
<dbReference type="RefSeq" id="WP_131903429.1">
    <property type="nucleotide sequence ID" value="NZ_SMKU01000529.1"/>
</dbReference>
<evidence type="ECO:0000256" key="3">
    <source>
        <dbReference type="ARBA" id="ARBA00022989"/>
    </source>
</evidence>
<feature type="transmembrane region" description="Helical" evidence="5">
    <location>
        <begin position="293"/>
        <end position="310"/>
    </location>
</feature>
<sequence>MTSATRKPPGDGHRASPGSGGIGRGTVYLFAVATGLCVANLYYCQPLLDAIADGLRVSRSTTALLVTFTQLGYAAALVLVLPLGDLADRRRLIPGMAALTAAALAVTASASSAPVLLAAAVVTGAGATTAQVLVPLAAALADDDTRGKVVGTVMSGLLLGILVARTVAGYLAQLGGWRTVYATAAAVMLVLAAVLWWRLPAVPRATTLRYPALLASAVRIVREEPVLRFRALLGALGFAVFSVLWTALTFLLSGAPYHYSPGTIGLFGLLGAVGALAAGAAGRVADRGGAGRFTTLTTALLAVSWLPLVLGAHHVVALAAGIVLLDLAVQGLHVTNQSQIYRLRPDARSRITSVYMTAYFAGGAAGSALTPPAYERAGWTGVSVLGASLGAAAFLAWVAHGRSLRRHQR</sequence>
<protein>
    <submittedName>
        <fullName evidence="7">MFS transporter</fullName>
    </submittedName>
</protein>
<feature type="transmembrane region" description="Helical" evidence="5">
    <location>
        <begin position="316"/>
        <end position="334"/>
    </location>
</feature>
<proteinExistence type="predicted"/>
<feature type="transmembrane region" description="Helical" evidence="5">
    <location>
        <begin position="116"/>
        <end position="141"/>
    </location>
</feature>
<dbReference type="Proteomes" id="UP000294513">
    <property type="component" value="Unassembled WGS sequence"/>
</dbReference>
<dbReference type="AlphaFoldDB" id="A0A4R4ZTM6"/>
<feature type="transmembrane region" description="Helical" evidence="5">
    <location>
        <begin position="354"/>
        <end position="374"/>
    </location>
</feature>
<accession>A0A4R4ZTM6</accession>
<comment type="subcellular location">
    <subcellularLocation>
        <location evidence="1">Cell membrane</location>
        <topology evidence="1">Multi-pass membrane protein</topology>
    </subcellularLocation>
</comment>
<keyword evidence="2 5" id="KW-0812">Transmembrane</keyword>
<evidence type="ECO:0000313" key="7">
    <source>
        <dbReference type="EMBL" id="TDD62443.1"/>
    </source>
</evidence>
<dbReference type="PANTHER" id="PTHR42910:SF1">
    <property type="entry name" value="MAJOR FACILITATOR SUPERFAMILY (MFS) PROFILE DOMAIN-CONTAINING PROTEIN"/>
    <property type="match status" value="1"/>
</dbReference>
<dbReference type="InterPro" id="IPR020846">
    <property type="entry name" value="MFS_dom"/>
</dbReference>
<evidence type="ECO:0000256" key="5">
    <source>
        <dbReference type="SAM" id="Phobius"/>
    </source>
</evidence>
<keyword evidence="4 5" id="KW-0472">Membrane</keyword>
<feature type="transmembrane region" description="Helical" evidence="5">
    <location>
        <begin position="380"/>
        <end position="399"/>
    </location>
</feature>
<dbReference type="PROSITE" id="PS50850">
    <property type="entry name" value="MFS"/>
    <property type="match status" value="1"/>
</dbReference>
<evidence type="ECO:0000256" key="2">
    <source>
        <dbReference type="ARBA" id="ARBA00022692"/>
    </source>
</evidence>
<feature type="transmembrane region" description="Helical" evidence="5">
    <location>
        <begin position="63"/>
        <end position="83"/>
    </location>
</feature>
<dbReference type="GO" id="GO:0022857">
    <property type="term" value="F:transmembrane transporter activity"/>
    <property type="evidence" value="ECO:0007669"/>
    <property type="project" value="InterPro"/>
</dbReference>
<feature type="transmembrane region" description="Helical" evidence="5">
    <location>
        <begin position="264"/>
        <end position="281"/>
    </location>
</feature>
<dbReference type="PANTHER" id="PTHR42910">
    <property type="entry name" value="TRANSPORTER SCO4007-RELATED"/>
    <property type="match status" value="1"/>
</dbReference>
<feature type="domain" description="Major facilitator superfamily (MFS) profile" evidence="6">
    <location>
        <begin position="26"/>
        <end position="404"/>
    </location>
</feature>
<dbReference type="GO" id="GO:0005886">
    <property type="term" value="C:plasma membrane"/>
    <property type="evidence" value="ECO:0007669"/>
    <property type="project" value="UniProtKB-SubCell"/>
</dbReference>
<dbReference type="OrthoDB" id="9815356at2"/>
<keyword evidence="3 5" id="KW-1133">Transmembrane helix</keyword>
<evidence type="ECO:0000313" key="8">
    <source>
        <dbReference type="Proteomes" id="UP000294513"/>
    </source>
</evidence>
<comment type="caution">
    <text evidence="7">The sequence shown here is derived from an EMBL/GenBank/DDBJ whole genome shotgun (WGS) entry which is preliminary data.</text>
</comment>
<feature type="transmembrane region" description="Helical" evidence="5">
    <location>
        <begin position="21"/>
        <end position="43"/>
    </location>
</feature>
<feature type="transmembrane region" description="Helical" evidence="5">
    <location>
        <begin position="229"/>
        <end position="252"/>
    </location>
</feature>
<organism evidence="7 8">
    <name type="scientific">Actinomadura rubrisoli</name>
    <dbReference type="NCBI Taxonomy" id="2530368"/>
    <lineage>
        <taxon>Bacteria</taxon>
        <taxon>Bacillati</taxon>
        <taxon>Actinomycetota</taxon>
        <taxon>Actinomycetes</taxon>
        <taxon>Streptosporangiales</taxon>
        <taxon>Thermomonosporaceae</taxon>
        <taxon>Actinomadura</taxon>
    </lineage>
</organism>
<reference evidence="7 8" key="1">
    <citation type="submission" date="2019-03" db="EMBL/GenBank/DDBJ databases">
        <title>Draft genome sequences of novel Actinobacteria.</title>
        <authorList>
            <person name="Sahin N."/>
            <person name="Ay H."/>
            <person name="Saygin H."/>
        </authorList>
    </citation>
    <scope>NUCLEOTIDE SEQUENCE [LARGE SCALE GENOMIC DNA]</scope>
    <source>
        <strain evidence="7 8">H3C3</strain>
    </source>
</reference>
<dbReference type="InterPro" id="IPR011701">
    <property type="entry name" value="MFS"/>
</dbReference>
<evidence type="ECO:0000256" key="1">
    <source>
        <dbReference type="ARBA" id="ARBA00004651"/>
    </source>
</evidence>
<dbReference type="Pfam" id="PF07690">
    <property type="entry name" value="MFS_1"/>
    <property type="match status" value="1"/>
</dbReference>